<dbReference type="AlphaFoldDB" id="A0A371I5B9"/>
<keyword evidence="2" id="KW-1185">Reference proteome</keyword>
<dbReference type="EMBL" id="QJKJ01000884">
    <property type="protein sequence ID" value="RDY10240.1"/>
    <property type="molecule type" value="Genomic_DNA"/>
</dbReference>
<feature type="non-terminal residue" evidence="1">
    <location>
        <position position="1"/>
    </location>
</feature>
<organism evidence="1 2">
    <name type="scientific">Mucuna pruriens</name>
    <name type="common">Velvet bean</name>
    <name type="synonym">Dolichos pruriens</name>
    <dbReference type="NCBI Taxonomy" id="157652"/>
    <lineage>
        <taxon>Eukaryota</taxon>
        <taxon>Viridiplantae</taxon>
        <taxon>Streptophyta</taxon>
        <taxon>Embryophyta</taxon>
        <taxon>Tracheophyta</taxon>
        <taxon>Spermatophyta</taxon>
        <taxon>Magnoliopsida</taxon>
        <taxon>eudicotyledons</taxon>
        <taxon>Gunneridae</taxon>
        <taxon>Pentapetalae</taxon>
        <taxon>rosids</taxon>
        <taxon>fabids</taxon>
        <taxon>Fabales</taxon>
        <taxon>Fabaceae</taxon>
        <taxon>Papilionoideae</taxon>
        <taxon>50 kb inversion clade</taxon>
        <taxon>NPAAA clade</taxon>
        <taxon>indigoferoid/millettioid clade</taxon>
        <taxon>Phaseoleae</taxon>
        <taxon>Mucuna</taxon>
    </lineage>
</organism>
<sequence length="93" mass="10701">MGVVFARVTDHGNSLPMYNLSRPERFPIRMITSSFRNTKLRIAVRVTLSLDKFGSTSRSRKLIMSREERERDFDLKLFVKSSGTFLGNKCEIG</sequence>
<protein>
    <submittedName>
        <fullName evidence="1">Uncharacterized protein</fullName>
    </submittedName>
</protein>
<evidence type="ECO:0000313" key="1">
    <source>
        <dbReference type="EMBL" id="RDY10240.1"/>
    </source>
</evidence>
<comment type="caution">
    <text evidence="1">The sequence shown here is derived from an EMBL/GenBank/DDBJ whole genome shotgun (WGS) entry which is preliminary data.</text>
</comment>
<evidence type="ECO:0000313" key="2">
    <source>
        <dbReference type="Proteomes" id="UP000257109"/>
    </source>
</evidence>
<proteinExistence type="predicted"/>
<gene>
    <name evidence="1" type="ORF">CR513_05277</name>
</gene>
<reference evidence="1" key="1">
    <citation type="submission" date="2018-05" db="EMBL/GenBank/DDBJ databases">
        <title>Draft genome of Mucuna pruriens seed.</title>
        <authorList>
            <person name="Nnadi N.E."/>
            <person name="Vos R."/>
            <person name="Hasami M.H."/>
            <person name="Devisetty U.K."/>
            <person name="Aguiy J.C."/>
        </authorList>
    </citation>
    <scope>NUCLEOTIDE SEQUENCE [LARGE SCALE GENOMIC DNA]</scope>
    <source>
        <strain evidence="1">JCA_2017</strain>
    </source>
</reference>
<name>A0A371I5B9_MUCPR</name>
<dbReference type="Proteomes" id="UP000257109">
    <property type="component" value="Unassembled WGS sequence"/>
</dbReference>
<accession>A0A371I5B9</accession>